<sequence>MTKDAKSVSRKIAREPRGPEPEEIGAGAFPLRGPPPVSVPSVGTRRSTRVFVPKNVAKVAADDPAATVLRSGKRLAVSKPAAKKGVGDGDGDADDWAQLFGRTDGTEHADWWKGEKEGFEEKREETEGQGVKCRLDDPDELNLEGDRLEEELPKYAYYGDSGTASLHGKTFGIVYSRKRRRLLSDGSYSFSSERGVKESDLGSISDGLFSSSTKSWDKDSNDRRFGVVFVRKPYKRPKLPSVVELMPRRLERSEKEFEITETARILAEKAGIWERDLWSGSVDHTVLVVRIQSRSSATVCRFTCFLVSVLTGMMKKKVSLFECAAFMSSRSLARVFSWHGIHFLPVGHWESDFSRRSAIFHAGICIIFGDRLLIPLVTVNFSALPFLFKSLHLSISLGSLYLPNVLGRYQRQSCISSHVEVSFEECRLYTSHIHVEAFTSRTEAISFENLSANKSDVGHASQILSANKVSHGTGTPESAARNTTIKNNVRFQKNPRKRSSLRPGRVPGRSLSKHRRKGSVGRPNGTLKVDTDANVCHTHKSFIVESVCEKMVDTSLHKICTGEHVPPSPTPNQKRRRCTRRNSVQRLKEPKSVFSEAKQNIDMLSCTGNILVIESDRCWREEGAKVMLELSSSNEWCLAIKSGDITRYLHKAQEMKPIVTNRYTHAMMWTGDSGWKLEFFDKKDWNVFKELHKECCERNVQEVSVRVIPVPGVQEVSGYEESLTSAFLRPNSYIRMVDEVERVLISEHACYDMDSGDDEWLKRLNSSSLSGETDSFTPISEDNFEKIVSTFEKAAYCHPDDVSEADKAATLCSNLGRSDVIAAVFDYWMKKRKQKRSALVRVFQGQPPRRTQQTQKPLLRKKRSLKRQGSHAGRRKPEVFLEAAARQDAICRLQEAEADVSRAVDVAIRLRSRAQVLMTNADLATYKSVMALRLAEAHRESESSDLSFILS</sequence>
<name>A0A1D1XTF4_9ARAE</name>
<accession>A0A1D1XTF4</accession>
<keyword evidence="4 6" id="KW-0804">Transcription</keyword>
<feature type="compositionally biased region" description="Basic and acidic residues" evidence="7">
    <location>
        <begin position="1"/>
        <end position="20"/>
    </location>
</feature>
<dbReference type="GO" id="GO:0005634">
    <property type="term" value="C:nucleus"/>
    <property type="evidence" value="ECO:0007669"/>
    <property type="project" value="UniProtKB-SubCell"/>
</dbReference>
<protein>
    <recommendedName>
        <fullName evidence="6">Enhancer of polycomb-like protein</fullName>
    </recommendedName>
</protein>
<feature type="region of interest" description="Disordered" evidence="7">
    <location>
        <begin position="487"/>
        <end position="526"/>
    </location>
</feature>
<dbReference type="GO" id="GO:0035267">
    <property type="term" value="C:NuA4 histone acetyltransferase complex"/>
    <property type="evidence" value="ECO:0007669"/>
    <property type="project" value="InterPro"/>
</dbReference>
<evidence type="ECO:0000256" key="6">
    <source>
        <dbReference type="RuleBase" id="RU361124"/>
    </source>
</evidence>
<feature type="compositionally biased region" description="Low complexity" evidence="7">
    <location>
        <begin position="846"/>
        <end position="855"/>
    </location>
</feature>
<evidence type="ECO:0000256" key="4">
    <source>
        <dbReference type="ARBA" id="ARBA00023163"/>
    </source>
</evidence>
<dbReference type="GO" id="GO:0006357">
    <property type="term" value="P:regulation of transcription by RNA polymerase II"/>
    <property type="evidence" value="ECO:0007669"/>
    <property type="project" value="InterPro"/>
</dbReference>
<dbReference type="AlphaFoldDB" id="A0A1D1XTF4"/>
<evidence type="ECO:0000256" key="7">
    <source>
        <dbReference type="SAM" id="MobiDB-lite"/>
    </source>
</evidence>
<feature type="region of interest" description="Disordered" evidence="7">
    <location>
        <begin position="845"/>
        <end position="877"/>
    </location>
</feature>
<keyword evidence="5 6" id="KW-0539">Nucleus</keyword>
<comment type="similarity">
    <text evidence="2 6">Belongs to the enhancer of polycomb family.</text>
</comment>
<organism evidence="9">
    <name type="scientific">Anthurium amnicola</name>
    <dbReference type="NCBI Taxonomy" id="1678845"/>
    <lineage>
        <taxon>Eukaryota</taxon>
        <taxon>Viridiplantae</taxon>
        <taxon>Streptophyta</taxon>
        <taxon>Embryophyta</taxon>
        <taxon>Tracheophyta</taxon>
        <taxon>Spermatophyta</taxon>
        <taxon>Magnoliopsida</taxon>
        <taxon>Liliopsida</taxon>
        <taxon>Araceae</taxon>
        <taxon>Pothoideae</taxon>
        <taxon>Potheae</taxon>
        <taxon>Anthurium</taxon>
    </lineage>
</organism>
<dbReference type="PANTHER" id="PTHR14898">
    <property type="entry name" value="ENHANCER OF POLYCOMB"/>
    <property type="match status" value="1"/>
</dbReference>
<dbReference type="InterPro" id="IPR019542">
    <property type="entry name" value="Enhancer_polycomb-like_N"/>
</dbReference>
<comment type="subcellular location">
    <subcellularLocation>
        <location evidence="1 6">Nucleus</location>
    </subcellularLocation>
</comment>
<evidence type="ECO:0000256" key="3">
    <source>
        <dbReference type="ARBA" id="ARBA00023015"/>
    </source>
</evidence>
<evidence type="ECO:0000256" key="1">
    <source>
        <dbReference type="ARBA" id="ARBA00004123"/>
    </source>
</evidence>
<feature type="region of interest" description="Disordered" evidence="7">
    <location>
        <begin position="76"/>
        <end position="95"/>
    </location>
</feature>
<keyword evidence="3 6" id="KW-0805">Transcription regulation</keyword>
<feature type="region of interest" description="Disordered" evidence="7">
    <location>
        <begin position="561"/>
        <end position="582"/>
    </location>
</feature>
<feature type="domain" description="Enhancer of polycomb-like N-terminal" evidence="8">
    <location>
        <begin position="700"/>
        <end position="793"/>
    </location>
</feature>
<gene>
    <name evidence="9" type="primary">EPL1_6</name>
    <name evidence="9" type="ORF">g.82610</name>
</gene>
<dbReference type="EMBL" id="GDJX01022286">
    <property type="protein sequence ID" value="JAT45650.1"/>
    <property type="molecule type" value="Transcribed_RNA"/>
</dbReference>
<evidence type="ECO:0000259" key="8">
    <source>
        <dbReference type="Pfam" id="PF10513"/>
    </source>
</evidence>
<feature type="region of interest" description="Disordered" evidence="7">
    <location>
        <begin position="1"/>
        <end position="43"/>
    </location>
</feature>
<dbReference type="Pfam" id="PF10513">
    <property type="entry name" value="EPL1"/>
    <property type="match status" value="1"/>
</dbReference>
<evidence type="ECO:0000313" key="9">
    <source>
        <dbReference type="EMBL" id="JAT45650.1"/>
    </source>
</evidence>
<dbReference type="InterPro" id="IPR024943">
    <property type="entry name" value="Enhancer_polycomb"/>
</dbReference>
<evidence type="ECO:0000256" key="5">
    <source>
        <dbReference type="ARBA" id="ARBA00023242"/>
    </source>
</evidence>
<proteinExistence type="inferred from homology"/>
<reference evidence="9" key="1">
    <citation type="submission" date="2015-07" db="EMBL/GenBank/DDBJ databases">
        <title>Transcriptome Assembly of Anthurium amnicola.</title>
        <authorList>
            <person name="Suzuki J."/>
        </authorList>
    </citation>
    <scope>NUCLEOTIDE SEQUENCE</scope>
</reference>
<feature type="region of interest" description="Disordered" evidence="7">
    <location>
        <begin position="118"/>
        <end position="138"/>
    </location>
</feature>
<feature type="compositionally biased region" description="Basic residues" evidence="7">
    <location>
        <begin position="858"/>
        <end position="874"/>
    </location>
</feature>
<evidence type="ECO:0000256" key="2">
    <source>
        <dbReference type="ARBA" id="ARBA00008035"/>
    </source>
</evidence>